<organism evidence="1 2">
    <name type="scientific">Sphagnum troendelagicum</name>
    <dbReference type="NCBI Taxonomy" id="128251"/>
    <lineage>
        <taxon>Eukaryota</taxon>
        <taxon>Viridiplantae</taxon>
        <taxon>Streptophyta</taxon>
        <taxon>Embryophyta</taxon>
        <taxon>Bryophyta</taxon>
        <taxon>Sphagnophytina</taxon>
        <taxon>Sphagnopsida</taxon>
        <taxon>Sphagnales</taxon>
        <taxon>Sphagnaceae</taxon>
        <taxon>Sphagnum</taxon>
    </lineage>
</organism>
<protein>
    <submittedName>
        <fullName evidence="1">Uncharacterized protein</fullName>
    </submittedName>
</protein>
<dbReference type="Proteomes" id="UP001497512">
    <property type="component" value="Chromosome 6"/>
</dbReference>
<name>A0ABP0UXR4_9BRYO</name>
<sequence length="160" mass="16786">MSTLRSMIGSDAEPPSVRWSVASSMVSGDVTEIAKLMVLLIMLTLTACGLYRSRCRPGAVQSQALSSPNTSTPPPRTKAMGIPGAVQSLNSIEGSLEDVLTSVVSSDNNTVVPDSTNSNMVVIGMPSLALPAYLNKSSVVATRICLFGRRSTAYPSGYES</sequence>
<proteinExistence type="predicted"/>
<evidence type="ECO:0000313" key="1">
    <source>
        <dbReference type="EMBL" id="CAK9229756.1"/>
    </source>
</evidence>
<dbReference type="EMBL" id="OZ019898">
    <property type="protein sequence ID" value="CAK9229756.1"/>
    <property type="molecule type" value="Genomic_DNA"/>
</dbReference>
<evidence type="ECO:0000313" key="2">
    <source>
        <dbReference type="Proteomes" id="UP001497512"/>
    </source>
</evidence>
<accession>A0ABP0UXR4</accession>
<gene>
    <name evidence="1" type="ORF">CSSPTR1EN2_LOCUS19892</name>
</gene>
<keyword evidence="2" id="KW-1185">Reference proteome</keyword>
<reference evidence="1" key="1">
    <citation type="submission" date="2024-02" db="EMBL/GenBank/DDBJ databases">
        <authorList>
            <consortium name="ELIXIR-Norway"/>
            <consortium name="Elixir Norway"/>
        </authorList>
    </citation>
    <scope>NUCLEOTIDE SEQUENCE</scope>
</reference>